<feature type="chain" id="PRO_5008903860" evidence="1">
    <location>
        <begin position="22"/>
        <end position="184"/>
    </location>
</feature>
<dbReference type="InterPro" id="IPR006616">
    <property type="entry name" value="DM9_repeat"/>
</dbReference>
<feature type="signal peptide" evidence="1">
    <location>
        <begin position="1"/>
        <end position="21"/>
    </location>
</feature>
<dbReference type="SMART" id="SM00696">
    <property type="entry name" value="DM9"/>
    <property type="match status" value="1"/>
</dbReference>
<sequence>MVAMLFSFVFVTSLVFTFTTSHNATYPYPYGVTWVLGNSANPSQLEPAGEGPYGTLYVARVQVDGEWVPGKGYFRGRTFVAAVSFLGRVIKSADCQTLLRGGTKWVPLQKNSQISDDAVLAGYDPRTHERTYVCRGFIFAEGRPWLTVGKVLENYNVCRIPFDGEKSSNSFEVLEYSWSGKNHI</sequence>
<comment type="caution">
    <text evidence="2">The sequence shown here is derived from an EMBL/GenBank/DDBJ whole genome shotgun (WGS) entry which is preliminary data.</text>
</comment>
<name>A0A1D2MDJ2_ORCCI</name>
<evidence type="ECO:0000313" key="3">
    <source>
        <dbReference type="Proteomes" id="UP000094527"/>
    </source>
</evidence>
<proteinExistence type="predicted"/>
<reference evidence="2 3" key="1">
    <citation type="journal article" date="2016" name="Genome Biol. Evol.">
        <title>Gene Family Evolution Reflects Adaptation to Soil Environmental Stressors in the Genome of the Collembolan Orchesella cincta.</title>
        <authorList>
            <person name="Faddeeva-Vakhrusheva A."/>
            <person name="Derks M.F."/>
            <person name="Anvar S.Y."/>
            <person name="Agamennone V."/>
            <person name="Suring W."/>
            <person name="Smit S."/>
            <person name="van Straalen N.M."/>
            <person name="Roelofs D."/>
        </authorList>
    </citation>
    <scope>NUCLEOTIDE SEQUENCE [LARGE SCALE GENOMIC DNA]</scope>
    <source>
        <tissue evidence="2">Mixed pool</tissue>
    </source>
</reference>
<protein>
    <submittedName>
        <fullName evidence="2">Uncharacterized protein</fullName>
    </submittedName>
</protein>
<dbReference type="OrthoDB" id="2142040at2759"/>
<keyword evidence="3" id="KW-1185">Reference proteome</keyword>
<accession>A0A1D2MDJ2</accession>
<evidence type="ECO:0000256" key="1">
    <source>
        <dbReference type="SAM" id="SignalP"/>
    </source>
</evidence>
<dbReference type="PANTHER" id="PTHR31649:SF1">
    <property type="entry name" value="FARNESOIC ACID O-METHYL TRANSFERASE DOMAIN-CONTAINING PROTEIN"/>
    <property type="match status" value="1"/>
</dbReference>
<gene>
    <name evidence="2" type="ORF">Ocin01_15661</name>
</gene>
<dbReference type="Pfam" id="PF11901">
    <property type="entry name" value="DM9"/>
    <property type="match status" value="1"/>
</dbReference>
<evidence type="ECO:0000313" key="2">
    <source>
        <dbReference type="EMBL" id="ODM91019.1"/>
    </source>
</evidence>
<dbReference type="AlphaFoldDB" id="A0A1D2MDJ2"/>
<dbReference type="EMBL" id="LJIJ01001700">
    <property type="protein sequence ID" value="ODM91019.1"/>
    <property type="molecule type" value="Genomic_DNA"/>
</dbReference>
<keyword evidence="1" id="KW-0732">Signal</keyword>
<dbReference type="Proteomes" id="UP000094527">
    <property type="component" value="Unassembled WGS sequence"/>
</dbReference>
<dbReference type="PANTHER" id="PTHR31649">
    <property type="entry name" value="AGAP009604-PA"/>
    <property type="match status" value="1"/>
</dbReference>
<organism evidence="2 3">
    <name type="scientific">Orchesella cincta</name>
    <name type="common">Springtail</name>
    <name type="synonym">Podura cincta</name>
    <dbReference type="NCBI Taxonomy" id="48709"/>
    <lineage>
        <taxon>Eukaryota</taxon>
        <taxon>Metazoa</taxon>
        <taxon>Ecdysozoa</taxon>
        <taxon>Arthropoda</taxon>
        <taxon>Hexapoda</taxon>
        <taxon>Collembola</taxon>
        <taxon>Entomobryomorpha</taxon>
        <taxon>Entomobryoidea</taxon>
        <taxon>Orchesellidae</taxon>
        <taxon>Orchesellinae</taxon>
        <taxon>Orchesella</taxon>
    </lineage>
</organism>